<reference evidence="2 3" key="1">
    <citation type="journal article" date="2022" name="Nat. Genet.">
        <title>Improved pea reference genome and pan-genome highlight genomic features and evolutionary characteristics.</title>
        <authorList>
            <person name="Yang T."/>
            <person name="Liu R."/>
            <person name="Luo Y."/>
            <person name="Hu S."/>
            <person name="Wang D."/>
            <person name="Wang C."/>
            <person name="Pandey M.K."/>
            <person name="Ge S."/>
            <person name="Xu Q."/>
            <person name="Li N."/>
            <person name="Li G."/>
            <person name="Huang Y."/>
            <person name="Saxena R.K."/>
            <person name="Ji Y."/>
            <person name="Li M."/>
            <person name="Yan X."/>
            <person name="He Y."/>
            <person name="Liu Y."/>
            <person name="Wang X."/>
            <person name="Xiang C."/>
            <person name="Varshney R.K."/>
            <person name="Ding H."/>
            <person name="Gao S."/>
            <person name="Zong X."/>
        </authorList>
    </citation>
    <scope>NUCLEOTIDE SEQUENCE [LARGE SCALE GENOMIC DNA]</scope>
    <source>
        <strain evidence="2 3">cv. Zhongwan 6</strain>
    </source>
</reference>
<gene>
    <name evidence="2" type="ORF">KIW84_051642</name>
</gene>
<feature type="region of interest" description="Disordered" evidence="1">
    <location>
        <begin position="127"/>
        <end position="180"/>
    </location>
</feature>
<feature type="compositionally biased region" description="Polar residues" evidence="1">
    <location>
        <begin position="167"/>
        <end position="180"/>
    </location>
</feature>
<organism evidence="2 3">
    <name type="scientific">Pisum sativum</name>
    <name type="common">Garden pea</name>
    <name type="synonym">Lathyrus oleraceus</name>
    <dbReference type="NCBI Taxonomy" id="3888"/>
    <lineage>
        <taxon>Eukaryota</taxon>
        <taxon>Viridiplantae</taxon>
        <taxon>Streptophyta</taxon>
        <taxon>Embryophyta</taxon>
        <taxon>Tracheophyta</taxon>
        <taxon>Spermatophyta</taxon>
        <taxon>Magnoliopsida</taxon>
        <taxon>eudicotyledons</taxon>
        <taxon>Gunneridae</taxon>
        <taxon>Pentapetalae</taxon>
        <taxon>rosids</taxon>
        <taxon>fabids</taxon>
        <taxon>Fabales</taxon>
        <taxon>Fabaceae</taxon>
        <taxon>Papilionoideae</taxon>
        <taxon>50 kb inversion clade</taxon>
        <taxon>NPAAA clade</taxon>
        <taxon>Hologalegina</taxon>
        <taxon>IRL clade</taxon>
        <taxon>Fabeae</taxon>
        <taxon>Lathyrus</taxon>
    </lineage>
</organism>
<sequence length="180" mass="20352">MTSQKELLHGYTRSICPRIQLVIEKNKKQARGWSPTWHGDDDLSIFGVTNGIETYCVDLKKEACSCRMWDLSDDLNIMAPPVMRRAIGRPKKQRNKMNDEPRNPHILPRRFSTVTCTKYGVMGHNKRSCKGKRVVDRAIPKGGSKSKKTKKVKGGKGTKKSKEKQTEVAQSSQAPQPTQE</sequence>
<evidence type="ECO:0000256" key="1">
    <source>
        <dbReference type="SAM" id="MobiDB-lite"/>
    </source>
</evidence>
<dbReference type="Proteomes" id="UP001058974">
    <property type="component" value="Chromosome 5"/>
</dbReference>
<evidence type="ECO:0000313" key="3">
    <source>
        <dbReference type="Proteomes" id="UP001058974"/>
    </source>
</evidence>
<feature type="compositionally biased region" description="Basic residues" evidence="1">
    <location>
        <begin position="144"/>
        <end position="162"/>
    </location>
</feature>
<evidence type="ECO:0000313" key="2">
    <source>
        <dbReference type="EMBL" id="KAI5404562.1"/>
    </source>
</evidence>
<keyword evidence="3" id="KW-1185">Reference proteome</keyword>
<accession>A0A9D4WMM8</accession>
<dbReference type="Gramene" id="Psat05G0164200-T1">
    <property type="protein sequence ID" value="KAI5404562.1"/>
    <property type="gene ID" value="KIW84_051642"/>
</dbReference>
<comment type="caution">
    <text evidence="2">The sequence shown here is derived from an EMBL/GenBank/DDBJ whole genome shotgun (WGS) entry which is preliminary data.</text>
</comment>
<dbReference type="AlphaFoldDB" id="A0A9D4WMM8"/>
<protein>
    <submittedName>
        <fullName evidence="2">Uncharacterized protein</fullName>
    </submittedName>
</protein>
<name>A0A9D4WMM8_PEA</name>
<proteinExistence type="predicted"/>
<dbReference type="EMBL" id="JAMSHJ010000005">
    <property type="protein sequence ID" value="KAI5404562.1"/>
    <property type="molecule type" value="Genomic_DNA"/>
</dbReference>